<organism evidence="2 3">
    <name type="scientific">Sphingobium ummariense RL-3</name>
    <dbReference type="NCBI Taxonomy" id="1346791"/>
    <lineage>
        <taxon>Bacteria</taxon>
        <taxon>Pseudomonadati</taxon>
        <taxon>Pseudomonadota</taxon>
        <taxon>Alphaproteobacteria</taxon>
        <taxon>Sphingomonadales</taxon>
        <taxon>Sphingomonadaceae</taxon>
        <taxon>Sphingobium</taxon>
    </lineage>
</organism>
<dbReference type="STRING" id="1346791.M529_04600"/>
<sequence length="160" mass="16854">MALLAPAFALAGCDGGKDDSQPGIVTNILDDALPNAQQPPPPDNAIVPAEPLPDIPQPEDSAESSIPAPLLGRWTGAAETCGDRAAALELTVTPDRLIFHESEGRVTAVKGQEDGRVRVTADFTGEGESWTRTLEMKPSADGRRLTIVNDGASVTRKRCN</sequence>
<evidence type="ECO:0000313" key="2">
    <source>
        <dbReference type="EMBL" id="EQB33327.1"/>
    </source>
</evidence>
<comment type="caution">
    <text evidence="2">The sequence shown here is derived from an EMBL/GenBank/DDBJ whole genome shotgun (WGS) entry which is preliminary data.</text>
</comment>
<evidence type="ECO:0000313" key="3">
    <source>
        <dbReference type="Proteomes" id="UP000015523"/>
    </source>
</evidence>
<keyword evidence="3" id="KW-1185">Reference proteome</keyword>
<evidence type="ECO:0000256" key="1">
    <source>
        <dbReference type="SAM" id="MobiDB-lite"/>
    </source>
</evidence>
<dbReference type="AlphaFoldDB" id="T0J910"/>
<dbReference type="Proteomes" id="UP000015523">
    <property type="component" value="Unassembled WGS sequence"/>
</dbReference>
<feature type="region of interest" description="Disordered" evidence="1">
    <location>
        <begin position="12"/>
        <end position="67"/>
    </location>
</feature>
<gene>
    <name evidence="2" type="ORF">M529_04600</name>
</gene>
<reference evidence="2 3" key="1">
    <citation type="journal article" date="2013" name="Genome Announc.">
        <title>Draft Genome Sequence of Sphingobium ummariense Strain RL-3, a Hexachlorocyclohexane-Degrading Bacterium.</title>
        <authorList>
            <person name="Kohli P."/>
            <person name="Dua A."/>
            <person name="Sangwan N."/>
            <person name="Oldach P."/>
            <person name="Khurana J.P."/>
            <person name="Lal R."/>
        </authorList>
    </citation>
    <scope>NUCLEOTIDE SEQUENCE [LARGE SCALE GENOMIC DNA]</scope>
    <source>
        <strain evidence="2 3">RL-3</strain>
    </source>
</reference>
<dbReference type="EMBL" id="AUWY01000042">
    <property type="protein sequence ID" value="EQB33327.1"/>
    <property type="molecule type" value="Genomic_DNA"/>
</dbReference>
<dbReference type="PATRIC" id="fig|1346791.3.peg.885"/>
<accession>T0J910</accession>
<protein>
    <submittedName>
        <fullName evidence="2">Uncharacterized protein</fullName>
    </submittedName>
</protein>
<dbReference type="eggNOG" id="ENOG5033E3H">
    <property type="taxonomic scope" value="Bacteria"/>
</dbReference>
<name>T0J910_9SPHN</name>
<proteinExistence type="predicted"/>